<dbReference type="FunFam" id="1.25.10.10:FF:000445">
    <property type="entry name" value="Related to MOT1-transcriptional accessory protein"/>
    <property type="match status" value="1"/>
</dbReference>
<dbReference type="FunFam" id="1.20.58.610:FF:000002">
    <property type="entry name" value="Hsp90 co-chaperone Cdc37, putative"/>
    <property type="match status" value="1"/>
</dbReference>
<evidence type="ECO:0000256" key="2">
    <source>
        <dbReference type="ARBA" id="ARBA00007025"/>
    </source>
</evidence>
<dbReference type="SMART" id="SM01069">
    <property type="entry name" value="CDC37_C"/>
    <property type="match status" value="1"/>
</dbReference>
<keyword evidence="21" id="KW-1185">Reference proteome</keyword>
<dbReference type="Gene3D" id="3.40.50.300">
    <property type="entry name" value="P-loop containing nucleotide triphosphate hydrolases"/>
    <property type="match status" value="1"/>
</dbReference>
<evidence type="ECO:0000256" key="11">
    <source>
        <dbReference type="ARBA" id="ARBA00023242"/>
    </source>
</evidence>
<dbReference type="PANTHER" id="PTHR36498:SF1">
    <property type="entry name" value="TATA-BINDING PROTEIN-ASSOCIATED FACTOR 172"/>
    <property type="match status" value="1"/>
</dbReference>
<name>A0AAI9YF13_9PEZI</name>
<dbReference type="SMART" id="SM00487">
    <property type="entry name" value="DEXDc"/>
    <property type="match status" value="1"/>
</dbReference>
<dbReference type="SUPFAM" id="SSF56300">
    <property type="entry name" value="Metallo-dependent phosphatases"/>
    <property type="match status" value="1"/>
</dbReference>
<dbReference type="SMART" id="SM01071">
    <property type="entry name" value="CDC37_N"/>
    <property type="match status" value="1"/>
</dbReference>
<dbReference type="InterPro" id="IPR029052">
    <property type="entry name" value="Metallo-depent_PP-like"/>
</dbReference>
<comment type="caution">
    <text evidence="20">The sequence shown here is derived from an EMBL/GenBank/DDBJ whole genome shotgun (WGS) entry which is preliminary data.</text>
</comment>
<protein>
    <recommendedName>
        <fullName evidence="14">TATA-binding protein-associated factor mot1</fullName>
    </recommendedName>
    <alternativeName>
        <fullName evidence="16">Modifier of transcription 1</fullName>
    </alternativeName>
    <alternativeName>
        <fullName evidence="15">NCT transcriptional regulatory complex subunit mot1</fullName>
    </alternativeName>
</protein>
<gene>
    <name evidence="20" type="ORF">CCOS01_16593</name>
</gene>
<comment type="function">
    <text evidence="12">Regulates transcription in association with TATA binding protein (TBP). Removes TBP from the TATA box via its C-terminal ATPase activity. Both transcription activation and repression require its ATPase activity. Part of the NCT transcriptional regulatory complex that acts as a key regulator of ergosterol biosynthesis and the azole exporter cdr1B. The NCT complex binds the promoters of genes linked to azole susceptibility, and especially represses the expression of cdr1B transporter.</text>
</comment>
<evidence type="ECO:0000256" key="1">
    <source>
        <dbReference type="ARBA" id="ARBA00004123"/>
    </source>
</evidence>
<feature type="compositionally biased region" description="Basic and acidic residues" evidence="17">
    <location>
        <begin position="84"/>
        <end position="105"/>
    </location>
</feature>
<feature type="domain" description="Helicase ATP-binding" evidence="18">
    <location>
        <begin position="1312"/>
        <end position="1485"/>
    </location>
</feature>
<comment type="subcellular location">
    <subcellularLocation>
        <location evidence="1">Nucleus</location>
    </subcellularLocation>
</comment>
<organism evidence="20 21">
    <name type="scientific">Colletotrichum costaricense</name>
    <dbReference type="NCBI Taxonomy" id="1209916"/>
    <lineage>
        <taxon>Eukaryota</taxon>
        <taxon>Fungi</taxon>
        <taxon>Dikarya</taxon>
        <taxon>Ascomycota</taxon>
        <taxon>Pezizomycotina</taxon>
        <taxon>Sordariomycetes</taxon>
        <taxon>Hypocreomycetidae</taxon>
        <taxon>Glomerellales</taxon>
        <taxon>Glomerellaceae</taxon>
        <taxon>Colletotrichum</taxon>
        <taxon>Colletotrichum acutatum species complex</taxon>
    </lineage>
</organism>
<keyword evidence="10" id="KW-0804">Transcription</keyword>
<dbReference type="Proteomes" id="UP001240678">
    <property type="component" value="Unassembled WGS sequence"/>
</dbReference>
<dbReference type="Pfam" id="PF12054">
    <property type="entry name" value="DUF3535"/>
    <property type="match status" value="1"/>
</dbReference>
<evidence type="ECO:0000256" key="17">
    <source>
        <dbReference type="SAM" id="MobiDB-lite"/>
    </source>
</evidence>
<feature type="compositionally biased region" description="Basic and acidic residues" evidence="17">
    <location>
        <begin position="2312"/>
        <end position="2326"/>
    </location>
</feature>
<dbReference type="EMBL" id="MOOE01000032">
    <property type="protein sequence ID" value="KAK1505903.1"/>
    <property type="molecule type" value="Genomic_DNA"/>
</dbReference>
<dbReference type="FunFam" id="3.40.50.10810:FF:000009">
    <property type="entry name" value="B-TFIID TATA-box-binding protein-associated factor 1"/>
    <property type="match status" value="1"/>
</dbReference>
<evidence type="ECO:0000256" key="6">
    <source>
        <dbReference type="ARBA" id="ARBA00022806"/>
    </source>
</evidence>
<evidence type="ECO:0000256" key="3">
    <source>
        <dbReference type="ARBA" id="ARBA00022737"/>
    </source>
</evidence>
<dbReference type="Pfam" id="PF08564">
    <property type="entry name" value="CDC37_C"/>
    <property type="match status" value="1"/>
</dbReference>
<feature type="compositionally biased region" description="Basic and acidic residues" evidence="17">
    <location>
        <begin position="721"/>
        <end position="735"/>
    </location>
</feature>
<dbReference type="SUPFAM" id="SSF48371">
    <property type="entry name" value="ARM repeat"/>
    <property type="match status" value="1"/>
</dbReference>
<dbReference type="InterPro" id="IPR011989">
    <property type="entry name" value="ARM-like"/>
</dbReference>
<dbReference type="InterPro" id="IPR000330">
    <property type="entry name" value="SNF2_N"/>
</dbReference>
<dbReference type="PROSITE" id="PS51192">
    <property type="entry name" value="HELICASE_ATP_BIND_1"/>
    <property type="match status" value="1"/>
</dbReference>
<dbReference type="FunFam" id="3.40.50.300:FF:000428">
    <property type="entry name" value="TATA-binding protein-associated factor 172"/>
    <property type="match status" value="1"/>
</dbReference>
<dbReference type="InterPro" id="IPR013855">
    <property type="entry name" value="Cdc37_N_dom"/>
</dbReference>
<dbReference type="PANTHER" id="PTHR36498">
    <property type="entry name" value="TATA-BINDING PROTEIN-ASSOCIATED FACTOR 172"/>
    <property type="match status" value="1"/>
</dbReference>
<feature type="compositionally biased region" description="Polar residues" evidence="17">
    <location>
        <begin position="185"/>
        <end position="208"/>
    </location>
</feature>
<dbReference type="InterPro" id="IPR044972">
    <property type="entry name" value="Mot1"/>
</dbReference>
<dbReference type="CDD" id="cd18793">
    <property type="entry name" value="SF2_C_SNF"/>
    <property type="match status" value="1"/>
</dbReference>
<dbReference type="InterPro" id="IPR027417">
    <property type="entry name" value="P-loop_NTPase"/>
</dbReference>
<dbReference type="GO" id="GO:0005524">
    <property type="term" value="F:ATP binding"/>
    <property type="evidence" value="ECO:0007669"/>
    <property type="project" value="UniProtKB-KW"/>
</dbReference>
<comment type="similarity">
    <text evidence="2">Belongs to the SNF2/RAD54 helicase family.</text>
</comment>
<dbReference type="InterPro" id="IPR049730">
    <property type="entry name" value="SNF2/RAD54-like_C"/>
</dbReference>
<keyword evidence="8" id="KW-0805">Transcription regulation</keyword>
<dbReference type="InterPro" id="IPR013874">
    <property type="entry name" value="Cdc37_Hsp90-bd"/>
</dbReference>
<evidence type="ECO:0000256" key="15">
    <source>
        <dbReference type="ARBA" id="ARBA00081280"/>
    </source>
</evidence>
<evidence type="ECO:0000256" key="14">
    <source>
        <dbReference type="ARBA" id="ARBA00073046"/>
    </source>
</evidence>
<dbReference type="Pfam" id="PF00271">
    <property type="entry name" value="Helicase_C"/>
    <property type="match status" value="1"/>
</dbReference>
<dbReference type="InterPro" id="IPR016024">
    <property type="entry name" value="ARM-type_fold"/>
</dbReference>
<dbReference type="SUPFAM" id="SSF101391">
    <property type="entry name" value="Hsp90 co-chaperone CDC37"/>
    <property type="match status" value="1"/>
</dbReference>
<evidence type="ECO:0000259" key="19">
    <source>
        <dbReference type="PROSITE" id="PS51194"/>
    </source>
</evidence>
<feature type="region of interest" description="Disordered" evidence="17">
    <location>
        <begin position="72"/>
        <end position="109"/>
    </location>
</feature>
<accession>A0AAI9YF13</accession>
<evidence type="ECO:0000256" key="16">
    <source>
        <dbReference type="ARBA" id="ARBA00081329"/>
    </source>
</evidence>
<reference evidence="20 21" key="1">
    <citation type="submission" date="2016-10" db="EMBL/GenBank/DDBJ databases">
        <title>The genome sequence of Colletotrichum fioriniae PJ7.</title>
        <authorList>
            <person name="Baroncelli R."/>
        </authorList>
    </citation>
    <scope>NUCLEOTIDE SEQUENCE [LARGE SCALE GENOMIC DNA]</scope>
    <source>
        <strain evidence="20 21">IMI 309622</strain>
    </source>
</reference>
<dbReference type="SMART" id="SM00490">
    <property type="entry name" value="HELICc"/>
    <property type="match status" value="1"/>
</dbReference>
<evidence type="ECO:0000256" key="5">
    <source>
        <dbReference type="ARBA" id="ARBA00022801"/>
    </source>
</evidence>
<dbReference type="PROSITE" id="PS51194">
    <property type="entry name" value="HELICASE_CTER"/>
    <property type="match status" value="1"/>
</dbReference>
<keyword evidence="3" id="KW-0677">Repeat</keyword>
<dbReference type="GO" id="GO:0003677">
    <property type="term" value="F:DNA binding"/>
    <property type="evidence" value="ECO:0007669"/>
    <property type="project" value="UniProtKB-KW"/>
</dbReference>
<dbReference type="RefSeq" id="XP_060304617.1">
    <property type="nucleotide sequence ID" value="XM_060464729.1"/>
</dbReference>
<evidence type="ECO:0000259" key="18">
    <source>
        <dbReference type="PROSITE" id="PS51192"/>
    </source>
</evidence>
<feature type="domain" description="Helicase C-terminal" evidence="19">
    <location>
        <begin position="1657"/>
        <end position="1808"/>
    </location>
</feature>
<dbReference type="Gene3D" id="1.25.10.10">
    <property type="entry name" value="Leucine-rich Repeat Variant"/>
    <property type="match status" value="3"/>
</dbReference>
<keyword evidence="5" id="KW-0378">Hydrolase</keyword>
<dbReference type="Pfam" id="PF03234">
    <property type="entry name" value="CDC37_N"/>
    <property type="match status" value="1"/>
</dbReference>
<dbReference type="InterPro" id="IPR014001">
    <property type="entry name" value="Helicase_ATP-bd"/>
</dbReference>
<feature type="region of interest" description="Disordered" evidence="17">
    <location>
        <begin position="2294"/>
        <end position="2352"/>
    </location>
</feature>
<dbReference type="GO" id="GO:0005634">
    <property type="term" value="C:nucleus"/>
    <property type="evidence" value="ECO:0007669"/>
    <property type="project" value="UniProtKB-SubCell"/>
</dbReference>
<evidence type="ECO:0000256" key="10">
    <source>
        <dbReference type="ARBA" id="ARBA00023163"/>
    </source>
</evidence>
<evidence type="ECO:0000256" key="7">
    <source>
        <dbReference type="ARBA" id="ARBA00022840"/>
    </source>
</evidence>
<dbReference type="GO" id="GO:0017025">
    <property type="term" value="F:TBP-class protein binding"/>
    <property type="evidence" value="ECO:0007669"/>
    <property type="project" value="InterPro"/>
</dbReference>
<evidence type="ECO:0000256" key="4">
    <source>
        <dbReference type="ARBA" id="ARBA00022741"/>
    </source>
</evidence>
<proteinExistence type="inferred from homology"/>
<evidence type="ECO:0000256" key="12">
    <source>
        <dbReference type="ARBA" id="ARBA00053370"/>
    </source>
</evidence>
<dbReference type="GO" id="GO:0004386">
    <property type="term" value="F:helicase activity"/>
    <property type="evidence" value="ECO:0007669"/>
    <property type="project" value="UniProtKB-KW"/>
</dbReference>
<keyword evidence="4" id="KW-0547">Nucleotide-binding</keyword>
<comment type="subunit">
    <text evidence="13">Forms the NCT transcriptional regulatory complex with nctA and nctB.</text>
</comment>
<evidence type="ECO:0000256" key="8">
    <source>
        <dbReference type="ARBA" id="ARBA00023015"/>
    </source>
</evidence>
<sequence length="2591" mass="287207">MASRLDRLVTILETGSTRLIRDTAVNQLADWQKQHPDELFNLLSRVVPYLRHKDWETRSTAAKAIGKITENAPLYDPNEDEDFAPVKKDEPEENGHVKKEEEKDATSFSSSELLKLGSLNVEHIIKFGRQLLRGGNIEYALASLDPPARLAHQKKTLNGRLGLLGRVFEDAEMPVLAEKEPSPLTPQESANGHNGTKESTTSHGQSQPAEEAGLSSRQLNVLKRKRKRELQKAAQGKGGFGDLTMRRTTTAGSEGFDETPAADADAKQKNGKVNDYFNLDRPADVDEESKVVSEFKGQVIPIKSEIEVDETMEGAEWPYDRLCDFLKVDLFDPSWETRHGAAMGIREVIRVHGGGAGRVRSKSRAENDRLNQAWLDDLACRLCCVLMLDRFTDYSSDTSVAPIRETIGQSLGSVLRHIPAESVHGIYKILYQMVMQDDLQLDMLQWSVCHGGMVGLRYVVAVRKDLLLEDSEMIDGVVRLVMKGLEEHDDDVRAVSAATLLPMTKEFVTLRPGSIDSLINIMWGSLADLGDDLSASTGKIMDLLATLCSYPEVLQAMETSAAQDEERSFTLLVPRLYPFLRHTITSVRLAVLKALMTFANLGAENSRGWLNGRILRLIFQNVLVERDRETLAMSLDVWTALVRSLAQTPEILADEFAAHVEPLMRLTLHPIGVSRHPLPMPAHLFQKPSGGTYAPVAVTPARKASSPDGPERANKRRRKSAKTDDVPVTSHTHDVDGHMIQGDVDLVGMDTLIRSRVSAAKAMGLIMSFIPVASLADYDQLLLSGISDRASSTQLSACMIIDEYATNGPAEGAQRYAAPLQKIIETERPAHYGDLVSFMHRVRSQCQQLLNMFRDHGKVSSGRLPTLAVLVQGDEQAGPGAFSIAVADKVVGEDFDKLKKAMSPGQRLVASQMLSEAREVAVSAITDAKAAKDSRDVRIKAGAACALVAIKALPKKPSPLIKGIMDSIKTEDNQVLQSRSSATIARLVQVFNEMGRRGPADKVVSNLIKFSCVEVAETPEFPVHASKTDCVLSMQKEEDRVDHADAAKWAKEVKAARITRRGAKEALEILSKTYGAELLTAVPTIRVFMEDPLVKAFSGALPAEAKDPENTFGQEIVDALSLIRTLMPTLDKAMHPFIMEKVPLVIKALHSELSVFRYMAAKCMATICSVITVEGMTALVENVLPSISNPIDLNFRQGAIEAIYHLIAVMGDAILPYVIFLIVPVLGRMSDSDNEIRLIATTSFATLVKLVPLEAGIPDPPGLSEELLKGRDRERTFISQLLDPKKVESFPIPVAIKAELRSYQQDGVNWLHFLNKYHLHGILCDDMGLGKTLQTICMVASDHHQRAEEYAKTGAPDVRRLPSLVVCPPTLSGHWQQEIKTYAPFLSVTAYVGPPAERKSMKDNLDKTDIVVTSYDVCRNDADVLAKYNWNYVILDEGHLIKNPKAKITISVKKLASNHRLILTGTPIQNNVLELWSLFDFLMPGFLGAEKVFLDRFAKPIAASRFSKASSKEQEAGALAIEALHKQVLPFLLRRLKEEVLDDLPPKILQNYYCDLSDLQKKLFDDFTRKQGKKLQEEAGREDKDAKSHIFQALQYMRKLCNSPAMVMKPGHGMYEETQRILNKQGTSLEDPVHAPKLTALRDLLVDCGIGVEEAESNDPLYQPIKPHRALIFCQMKEMLDMVQNTVLKTMLPGVTHLRLDGGVEANKRQDIVNKFNSDPSYDVLLLTTSVGGLGLNLTGADTVIFVEHDWNPQKDMQAMDRAHRIGQKKVVNVYRLVTRGTLEEKILSLQRFKIDVASTVVNQQNAGLATMDTDQILDLFNLGDTGPSLISDKPQNSMEGREEDMVDIETGDVVTGKQPGKKAWLDDLGDLWDNRQYEESFDLDGFLKTMHTARSPSFILSRPEKQASGPMAMNGGSSGLVQFLSDLHLEASKDYSTFDFPVTAPFLLLSGDVGSLSEYDSYLGFIRCQTDRYEGVFLVLGNHEFHGLTYGGTFAEAARLEAEPSVRGRLHVLHRRGFDIPGSNVSILGCTLWTMVPEKAGAAVVGRVKDFQHIEGWSLEAHCAAHKADLGWLKREAREAVARGREVVVATHHAPSLEGTSEPRFEGSPWSSAFATDLLEEDALELSDDSDVEVHPNVDKRSFIRAKQNQIHQERLQRKHQIETLKYERIINDGLMKRISNLLDALKSHASEAETRNPGEVAFQAVMESAGKPEDDQPPPRPEGIHADSEPLPSFSKMMAVLLDQVNKELDEKKPENRYKAMLEGVEGHLTKVQNLQKELFAKLAELEKEEGRKITSEGIHTGFDSSHVNKSKDTDKKEEQRKPELLNPNFDMTQSLPAKSTQSYDDDEEIEASPAAKKFAQIKADDYTSSAQYLSKNPQILTERETDGLLVLAFDAALESKDDFCRQCVHQALLLQYCRALGKDGVGMFFKRITTKGHQAQEVFFKDVQDTYGKIRNRAREIVKERASEPEGVEQIQLHAVEPGTEIKITIPPKDSEDPAVKEGRNIFETFSADFQKALESGSLDEVNKVLGKMKVEEAEDIVGKLGDAGILSLEEQIIDATTEEGQKALKDMEAAQAGSESGFAPDPE</sequence>
<feature type="region of interest" description="Disordered" evidence="17">
    <location>
        <begin position="2570"/>
        <end position="2591"/>
    </location>
</feature>
<dbReference type="SUPFAM" id="SSF52540">
    <property type="entry name" value="P-loop containing nucleoside triphosphate hydrolases"/>
    <property type="match status" value="2"/>
</dbReference>
<dbReference type="InterPro" id="IPR013873">
    <property type="entry name" value="Cdc37_C"/>
</dbReference>
<keyword evidence="7" id="KW-0067">ATP-binding</keyword>
<dbReference type="InterPro" id="IPR001650">
    <property type="entry name" value="Helicase_C-like"/>
</dbReference>
<dbReference type="InterPro" id="IPR044078">
    <property type="entry name" value="Mot1_ATP-bd"/>
</dbReference>
<evidence type="ECO:0000313" key="20">
    <source>
        <dbReference type="EMBL" id="KAK1505903.1"/>
    </source>
</evidence>
<evidence type="ECO:0000256" key="9">
    <source>
        <dbReference type="ARBA" id="ARBA00023125"/>
    </source>
</evidence>
<dbReference type="GO" id="GO:0019901">
    <property type="term" value="F:protein kinase binding"/>
    <property type="evidence" value="ECO:0007669"/>
    <property type="project" value="InterPro"/>
</dbReference>
<keyword evidence="11" id="KW-0539">Nucleus</keyword>
<keyword evidence="6" id="KW-0347">Helicase</keyword>
<dbReference type="Pfam" id="PF00176">
    <property type="entry name" value="SNF2-rel_dom"/>
    <property type="match status" value="1"/>
</dbReference>
<feature type="compositionally biased region" description="Polar residues" evidence="17">
    <location>
        <begin position="2332"/>
        <end position="2345"/>
    </location>
</feature>
<dbReference type="Pfam" id="PF08565">
    <property type="entry name" value="CDC37_M"/>
    <property type="match status" value="1"/>
</dbReference>
<dbReference type="InterPro" id="IPR022707">
    <property type="entry name" value="Mot1_central_dom"/>
</dbReference>
<dbReference type="InterPro" id="IPR038189">
    <property type="entry name" value="Cdc37_Hsp90-bd_sf"/>
</dbReference>
<dbReference type="FunFam" id="1.25.10.10:FF:000508">
    <property type="entry name" value="Probable helicase mot1"/>
    <property type="match status" value="1"/>
</dbReference>
<evidence type="ECO:0000313" key="21">
    <source>
        <dbReference type="Proteomes" id="UP001240678"/>
    </source>
</evidence>
<dbReference type="SMART" id="SM01070">
    <property type="entry name" value="CDC37_M"/>
    <property type="match status" value="1"/>
</dbReference>
<feature type="region of interest" description="Disordered" evidence="17">
    <location>
        <begin position="2209"/>
        <end position="2232"/>
    </location>
</feature>
<dbReference type="Gene3D" id="3.40.50.10810">
    <property type="entry name" value="Tandem AAA-ATPase domain"/>
    <property type="match status" value="1"/>
</dbReference>
<feature type="region of interest" description="Disordered" evidence="17">
    <location>
        <begin position="700"/>
        <end position="735"/>
    </location>
</feature>
<dbReference type="Gene3D" id="1.20.58.610">
    <property type="entry name" value="Cdc37, Hsp90 binding domain"/>
    <property type="match status" value="1"/>
</dbReference>
<dbReference type="GeneID" id="85348276"/>
<evidence type="ECO:0000256" key="13">
    <source>
        <dbReference type="ARBA" id="ARBA00064550"/>
    </source>
</evidence>
<dbReference type="GO" id="GO:0016887">
    <property type="term" value="F:ATP hydrolysis activity"/>
    <property type="evidence" value="ECO:0007669"/>
    <property type="project" value="InterPro"/>
</dbReference>
<dbReference type="CDD" id="cd17999">
    <property type="entry name" value="DEXHc_Mot1"/>
    <property type="match status" value="1"/>
</dbReference>
<feature type="region of interest" description="Disordered" evidence="17">
    <location>
        <begin position="179"/>
        <end position="275"/>
    </location>
</feature>
<keyword evidence="9" id="KW-0238">DNA-binding</keyword>
<dbReference type="InterPro" id="IPR038718">
    <property type="entry name" value="SNF2-like_sf"/>
</dbReference>